<evidence type="ECO:0000256" key="6">
    <source>
        <dbReference type="SAM" id="MobiDB-lite"/>
    </source>
</evidence>
<feature type="domain" description="RNA polymerase sigma factor 70 region 4 type 2" evidence="8">
    <location>
        <begin position="119"/>
        <end position="168"/>
    </location>
</feature>
<evidence type="ECO:0000313" key="9">
    <source>
        <dbReference type="EMBL" id="MDQ0644564.1"/>
    </source>
</evidence>
<dbReference type="NCBIfam" id="TIGR02937">
    <property type="entry name" value="sigma70-ECF"/>
    <property type="match status" value="1"/>
</dbReference>
<dbReference type="Pfam" id="PF04542">
    <property type="entry name" value="Sigma70_r2"/>
    <property type="match status" value="1"/>
</dbReference>
<evidence type="ECO:0000259" key="8">
    <source>
        <dbReference type="Pfam" id="PF08281"/>
    </source>
</evidence>
<keyword evidence="3" id="KW-0731">Sigma factor</keyword>
<evidence type="ECO:0000256" key="1">
    <source>
        <dbReference type="ARBA" id="ARBA00010641"/>
    </source>
</evidence>
<evidence type="ECO:0000256" key="5">
    <source>
        <dbReference type="ARBA" id="ARBA00023163"/>
    </source>
</evidence>
<dbReference type="SUPFAM" id="SSF88946">
    <property type="entry name" value="Sigma2 domain of RNA polymerase sigma factors"/>
    <property type="match status" value="1"/>
</dbReference>
<proteinExistence type="inferred from homology"/>
<dbReference type="Gene3D" id="2.60.40.10">
    <property type="entry name" value="Immunoglobulins"/>
    <property type="match status" value="1"/>
</dbReference>
<feature type="compositionally biased region" description="Pro residues" evidence="6">
    <location>
        <begin position="382"/>
        <end position="396"/>
    </location>
</feature>
<evidence type="ECO:0000256" key="3">
    <source>
        <dbReference type="ARBA" id="ARBA00023082"/>
    </source>
</evidence>
<keyword evidence="2" id="KW-0805">Transcription regulation</keyword>
<keyword evidence="10" id="KW-1185">Reference proteome</keyword>
<dbReference type="InterPro" id="IPR013324">
    <property type="entry name" value="RNA_pol_sigma_r3/r4-like"/>
</dbReference>
<evidence type="ECO:0000256" key="2">
    <source>
        <dbReference type="ARBA" id="ARBA00023015"/>
    </source>
</evidence>
<evidence type="ECO:0000256" key="4">
    <source>
        <dbReference type="ARBA" id="ARBA00023125"/>
    </source>
</evidence>
<feature type="region of interest" description="Disordered" evidence="6">
    <location>
        <begin position="379"/>
        <end position="405"/>
    </location>
</feature>
<dbReference type="PANTHER" id="PTHR43133">
    <property type="entry name" value="RNA POLYMERASE ECF-TYPE SIGMA FACTO"/>
    <property type="match status" value="1"/>
</dbReference>
<dbReference type="InterPro" id="IPR013249">
    <property type="entry name" value="RNA_pol_sigma70_r4_t2"/>
</dbReference>
<accession>A0ABU0PB53</accession>
<evidence type="ECO:0000313" key="10">
    <source>
        <dbReference type="Proteomes" id="UP001239085"/>
    </source>
</evidence>
<dbReference type="EMBL" id="JAUSXK010000001">
    <property type="protein sequence ID" value="MDQ0644564.1"/>
    <property type="molecule type" value="Genomic_DNA"/>
</dbReference>
<dbReference type="Gene3D" id="1.10.1740.10">
    <property type="match status" value="1"/>
</dbReference>
<reference evidence="9 10" key="1">
    <citation type="submission" date="2023-07" db="EMBL/GenBank/DDBJ databases">
        <title>Comparative genomics of wheat-associated soil bacteria to identify genetic determinants of phenazine resistance.</title>
        <authorList>
            <person name="Mouncey N."/>
        </authorList>
    </citation>
    <scope>NUCLEOTIDE SEQUENCE [LARGE SCALE GENOMIC DNA]</scope>
    <source>
        <strain evidence="9 10">W2I7</strain>
    </source>
</reference>
<protein>
    <submittedName>
        <fullName evidence="9">RNA polymerase sigma factor (Sigma-70 family)</fullName>
    </submittedName>
</protein>
<dbReference type="InterPro" id="IPR039425">
    <property type="entry name" value="RNA_pol_sigma-70-like"/>
</dbReference>
<dbReference type="InterPro" id="IPR036388">
    <property type="entry name" value="WH-like_DNA-bd_sf"/>
</dbReference>
<dbReference type="SUPFAM" id="SSF88659">
    <property type="entry name" value="Sigma3 and sigma4 domains of RNA polymerase sigma factors"/>
    <property type="match status" value="1"/>
</dbReference>
<sequence>MDDVRSDAELLSALRGGERDAYVALWTRHVNAALRYAGRLSPSRAEDLVSESFLAIYQQVTTTPKGPQFAFRSYLKAVMRNTAIRWSKDASQVVDAVDVEQIDHRDALSVVETASAASELLSAFQELPERWQRVLWLAEVAEVGRPQIAEELGIKPNAVSALQRRARAGLKTNWLTRQIPLALREDESHVARLLPAHLSNPADEVVSAEVLAHVASCDVCSDLLHGMRGAAVRLENTTLAAAGFGALGTALPAAAALVPTSSAVATFAFLGGSTAAIGAGVIVTGLSALTISGVIFSTWLTGPPAEVVAAPASSSSVSSDPSPENILELLRESALVLDDPTRVPEDPTIIPAPPVLGRWNTDPTIESIDLTSDPTFEFPVQPATPKPSEVPPPGPDDPANSLTPEIATPRQYTGYYAPVITGTAKPGSTVAVEYGGRQYTAASTEDGSWSFDPRDLVSGTGPHEYRVWAFDETSQSPAVTGTFTILPIVVEGLENTTGEEDMHVDEASTTGIVIAITGPPNGVVQVSSMTGDFAMVELDATGYTVKRLRMHAPGWYYFSFSAYDADGFWGPAFEDVVDVYDPDVIWGPWGPDPEDMSFDLTDP</sequence>
<keyword evidence="4" id="KW-0238">DNA-binding</keyword>
<dbReference type="InterPro" id="IPR013325">
    <property type="entry name" value="RNA_pol_sigma_r2"/>
</dbReference>
<organism evidence="9 10">
    <name type="scientific">Microbacterium murale</name>
    <dbReference type="NCBI Taxonomy" id="1081040"/>
    <lineage>
        <taxon>Bacteria</taxon>
        <taxon>Bacillati</taxon>
        <taxon>Actinomycetota</taxon>
        <taxon>Actinomycetes</taxon>
        <taxon>Micrococcales</taxon>
        <taxon>Microbacteriaceae</taxon>
        <taxon>Microbacterium</taxon>
    </lineage>
</organism>
<dbReference type="PANTHER" id="PTHR43133:SF8">
    <property type="entry name" value="RNA POLYMERASE SIGMA FACTOR HI_1459-RELATED"/>
    <property type="match status" value="1"/>
</dbReference>
<dbReference type="RefSeq" id="WP_307362415.1">
    <property type="nucleotide sequence ID" value="NZ_JAUSXK010000001.1"/>
</dbReference>
<dbReference type="InterPro" id="IPR007627">
    <property type="entry name" value="RNA_pol_sigma70_r2"/>
</dbReference>
<comment type="similarity">
    <text evidence="1">Belongs to the sigma-70 factor family. ECF subfamily.</text>
</comment>
<evidence type="ECO:0000259" key="7">
    <source>
        <dbReference type="Pfam" id="PF04542"/>
    </source>
</evidence>
<dbReference type="Pfam" id="PF08281">
    <property type="entry name" value="Sigma70_r4_2"/>
    <property type="match status" value="1"/>
</dbReference>
<keyword evidence="5" id="KW-0804">Transcription</keyword>
<name>A0ABU0PB53_9MICO</name>
<dbReference type="Proteomes" id="UP001239085">
    <property type="component" value="Unassembled WGS sequence"/>
</dbReference>
<dbReference type="InterPro" id="IPR014284">
    <property type="entry name" value="RNA_pol_sigma-70_dom"/>
</dbReference>
<dbReference type="InterPro" id="IPR013783">
    <property type="entry name" value="Ig-like_fold"/>
</dbReference>
<feature type="domain" description="RNA polymerase sigma-70 region 2" evidence="7">
    <location>
        <begin position="25"/>
        <end position="90"/>
    </location>
</feature>
<comment type="caution">
    <text evidence="9">The sequence shown here is derived from an EMBL/GenBank/DDBJ whole genome shotgun (WGS) entry which is preliminary data.</text>
</comment>
<gene>
    <name evidence="9" type="ORF">QFZ46_002724</name>
</gene>
<dbReference type="Gene3D" id="1.10.10.10">
    <property type="entry name" value="Winged helix-like DNA-binding domain superfamily/Winged helix DNA-binding domain"/>
    <property type="match status" value="1"/>
</dbReference>